<name>D6ACA9_STRFL</name>
<evidence type="ECO:0000313" key="2">
    <source>
        <dbReference type="Proteomes" id="UP000003986"/>
    </source>
</evidence>
<accession>D6ACA9</accession>
<dbReference type="EMBL" id="DS999644">
    <property type="protein sequence ID" value="EFE74532.2"/>
    <property type="molecule type" value="Genomic_DNA"/>
</dbReference>
<organism evidence="1 2">
    <name type="scientific">Streptomyces filamentosus NRRL 15998</name>
    <dbReference type="NCBI Taxonomy" id="457431"/>
    <lineage>
        <taxon>Bacteria</taxon>
        <taxon>Bacillati</taxon>
        <taxon>Actinomycetota</taxon>
        <taxon>Actinomycetes</taxon>
        <taxon>Kitasatosporales</taxon>
        <taxon>Streptomycetaceae</taxon>
        <taxon>Streptomyces</taxon>
    </lineage>
</organism>
<reference evidence="2" key="1">
    <citation type="submission" date="2008-10" db="EMBL/GenBank/DDBJ databases">
        <authorList>
            <person name="Molnar K."/>
        </authorList>
    </citation>
    <scope>NUCLEOTIDE SEQUENCE [LARGE SCALE GENOMIC DNA]</scope>
    <source>
        <strain evidence="2">NRRL 15998</strain>
    </source>
</reference>
<sequence length="106" mass="11518">MLTQRAQLVAARRAAFEVLLADTGVQRPLWRACFTELDGGEYPNAIAPVCTSDEHDGDDPTVYDCCPDTVIEVESHKLGAYLVELLNADAEAPQLFVPSQRQGGAK</sequence>
<dbReference type="AlphaFoldDB" id="D6ACA9"/>
<dbReference type="Proteomes" id="UP000003986">
    <property type="component" value="Unassembled WGS sequence"/>
</dbReference>
<protein>
    <submittedName>
        <fullName evidence="1">Uncharacterized protein</fullName>
    </submittedName>
</protein>
<reference evidence="2" key="2">
    <citation type="submission" date="2008-12" db="EMBL/GenBank/DDBJ databases">
        <title>Annotation of Streptomyces roseosporus strain NRRL 15998.</title>
        <authorList>
            <consortium name="The Broad Institute Genome Sequencing Platform"/>
            <consortium name="Broad Institute Microbial Sequencing Center"/>
            <person name="Fischbach M."/>
            <person name="Ward D."/>
            <person name="Young S."/>
            <person name="Kodira C.D."/>
            <person name="Zeng Q."/>
            <person name="Koehrsen M."/>
            <person name="Godfrey P."/>
            <person name="Alvarado L."/>
            <person name="Berlin A.M."/>
            <person name="Borenstein D."/>
            <person name="Chen Z."/>
            <person name="Engels R."/>
            <person name="Freedman E."/>
            <person name="Gellesch M."/>
            <person name="Goldberg J."/>
            <person name="Griggs A."/>
            <person name="Gujja S."/>
            <person name="Heiman D.I."/>
            <person name="Hepburn T.A."/>
            <person name="Howarth C."/>
            <person name="Jen D."/>
            <person name="Larson L."/>
            <person name="Lewis B."/>
            <person name="Mehta T."/>
            <person name="Park D."/>
            <person name="Pearson M."/>
            <person name="Roberts A."/>
            <person name="Saif S."/>
            <person name="Shea T.D."/>
            <person name="Shenoy N."/>
            <person name="Sisk P."/>
            <person name="Stolte C."/>
            <person name="Sykes S.N."/>
            <person name="Walk T."/>
            <person name="White J."/>
            <person name="Yandava C."/>
            <person name="Straight P."/>
            <person name="Clardy J."/>
            <person name="Hung D."/>
            <person name="Kolter R."/>
            <person name="Mekalanos J."/>
            <person name="Walker S."/>
            <person name="Walsh C.T."/>
            <person name="Wieland B.L.C."/>
            <person name="Ilzarbe M."/>
            <person name="Galagan J."/>
            <person name="Nusbaum C."/>
            <person name="Birren B."/>
        </authorList>
    </citation>
    <scope>NUCLEOTIDE SEQUENCE [LARGE SCALE GENOMIC DNA]</scope>
    <source>
        <strain evidence="2">NRRL 15998</strain>
    </source>
</reference>
<proteinExistence type="predicted"/>
<evidence type="ECO:0000313" key="1">
    <source>
        <dbReference type="EMBL" id="EFE74532.2"/>
    </source>
</evidence>
<gene>
    <name evidence="1" type="ORF">SSGG_01898</name>
</gene>